<evidence type="ECO:0000313" key="2">
    <source>
        <dbReference type="Proteomes" id="UP000538670"/>
    </source>
</evidence>
<gene>
    <name evidence="1" type="ORF">GGR48_000893</name>
</gene>
<proteinExistence type="predicted"/>
<dbReference type="Proteomes" id="UP000538670">
    <property type="component" value="Unassembled WGS sequence"/>
</dbReference>
<name>A0A7W6A9E8_9SPHN</name>
<accession>A0A7W6A9E8</accession>
<dbReference type="AlphaFoldDB" id="A0A7W6A9E8"/>
<sequence length="57" mass="5876">MTNDQHQTLRDLIMNALLTADEMGAASVAIWLDAALVELTGQGIPPASAAALVGLQS</sequence>
<evidence type="ECO:0000313" key="1">
    <source>
        <dbReference type="EMBL" id="MBB3878480.1"/>
    </source>
</evidence>
<keyword evidence="2" id="KW-1185">Reference proteome</keyword>
<comment type="caution">
    <text evidence="1">The sequence shown here is derived from an EMBL/GenBank/DDBJ whole genome shotgun (WGS) entry which is preliminary data.</text>
</comment>
<organism evidence="1 2">
    <name type="scientific">Sphingomonas pseudosanguinis</name>
    <dbReference type="NCBI Taxonomy" id="413712"/>
    <lineage>
        <taxon>Bacteria</taxon>
        <taxon>Pseudomonadati</taxon>
        <taxon>Pseudomonadota</taxon>
        <taxon>Alphaproteobacteria</taxon>
        <taxon>Sphingomonadales</taxon>
        <taxon>Sphingomonadaceae</taxon>
        <taxon>Sphingomonas</taxon>
    </lineage>
</organism>
<dbReference type="EMBL" id="JACIDH010000002">
    <property type="protein sequence ID" value="MBB3878480.1"/>
    <property type="molecule type" value="Genomic_DNA"/>
</dbReference>
<protein>
    <submittedName>
        <fullName evidence="1">Uncharacterized protein</fullName>
    </submittedName>
</protein>
<dbReference type="RefSeq" id="WP_183950685.1">
    <property type="nucleotide sequence ID" value="NZ_CP189888.1"/>
</dbReference>
<reference evidence="1 2" key="1">
    <citation type="submission" date="2020-08" db="EMBL/GenBank/DDBJ databases">
        <title>Genomic Encyclopedia of Type Strains, Phase IV (KMG-IV): sequencing the most valuable type-strain genomes for metagenomic binning, comparative biology and taxonomic classification.</title>
        <authorList>
            <person name="Goeker M."/>
        </authorList>
    </citation>
    <scope>NUCLEOTIDE SEQUENCE [LARGE SCALE GENOMIC DNA]</scope>
    <source>
        <strain evidence="1 2">DSM 19512</strain>
    </source>
</reference>